<name>A0AAP0J3N8_9MAGN</name>
<evidence type="ECO:0000256" key="9">
    <source>
        <dbReference type="RuleBase" id="RU003465"/>
    </source>
</evidence>
<evidence type="ECO:0000256" key="3">
    <source>
        <dbReference type="ARBA" id="ARBA00013081"/>
    </source>
</evidence>
<dbReference type="Gene3D" id="3.60.40.10">
    <property type="entry name" value="PPM-type phosphatase domain"/>
    <property type="match status" value="1"/>
</dbReference>
<keyword evidence="7 9" id="KW-0904">Protein phosphatase</keyword>
<keyword evidence="4" id="KW-0479">Metal-binding</keyword>
<dbReference type="SMART" id="SM00332">
    <property type="entry name" value="PP2Cc"/>
    <property type="match status" value="1"/>
</dbReference>
<gene>
    <name evidence="12" type="ORF">Syun_015844</name>
</gene>
<dbReference type="InterPro" id="IPR001932">
    <property type="entry name" value="PPM-type_phosphatase-like_dom"/>
</dbReference>
<dbReference type="AlphaFoldDB" id="A0AAP0J3N8"/>
<dbReference type="InterPro" id="IPR036457">
    <property type="entry name" value="PPM-type-like_dom_sf"/>
</dbReference>
<feature type="region of interest" description="Disordered" evidence="10">
    <location>
        <begin position="1"/>
        <end position="29"/>
    </location>
</feature>
<dbReference type="PROSITE" id="PS51746">
    <property type="entry name" value="PPM_2"/>
    <property type="match status" value="1"/>
</dbReference>
<sequence>MGEIWFGGVGGEKKAAAGSKAERRNKMDGDQMMRRRRFNFHLNNGTTTAAADLDGDEEMMMMKRKKMTMVGDEILCRGGESTTDADDETSKTSNCTTSTHDHMESLSVVDDDDDSNYSPKFGVTSVIGRRRDMEDAVAVHPSFCRKHRHPNYNIQARLLSLHYFGIYDGHGCSHVAMCCKKRMHEFVKEELERGDYEQCAGAAWKDAMDRSFSRMDREAIGTCNNNNNNNKASCTNYNSSTSTSCRCDLQMPDCDAVGSTAVVSIVTPDKIIVANCGDSRAVLCRAGKPLPLSNDHKVRTYIHTYIGHPSIHPSITRLLNFNLLQPDRPDELQRIQDAGGRVIFWDGPRVLGVLAMSRAIGDNYLKPYVSSEPEVTVTERSDNDDCLILASDGLWDVVSNDTACHIARMYQACSDAALLLTKLALARNSTDNVSVVIVDLRRTTTTTFNAC</sequence>
<keyword evidence="13" id="KW-1185">Reference proteome</keyword>
<dbReference type="GO" id="GO:0046872">
    <property type="term" value="F:metal ion binding"/>
    <property type="evidence" value="ECO:0007669"/>
    <property type="project" value="UniProtKB-KW"/>
</dbReference>
<dbReference type="InterPro" id="IPR015655">
    <property type="entry name" value="PP2C"/>
</dbReference>
<comment type="cofactor">
    <cofactor evidence="1">
        <name>Mn(2+)</name>
        <dbReference type="ChEBI" id="CHEBI:29035"/>
    </cofactor>
</comment>
<feature type="compositionally biased region" description="Basic and acidic residues" evidence="10">
    <location>
        <begin position="11"/>
        <end position="29"/>
    </location>
</feature>
<dbReference type="PANTHER" id="PTHR47992">
    <property type="entry name" value="PROTEIN PHOSPHATASE"/>
    <property type="match status" value="1"/>
</dbReference>
<comment type="cofactor">
    <cofactor evidence="2">
        <name>Mg(2+)</name>
        <dbReference type="ChEBI" id="CHEBI:18420"/>
    </cofactor>
</comment>
<evidence type="ECO:0000256" key="7">
    <source>
        <dbReference type="ARBA" id="ARBA00022912"/>
    </source>
</evidence>
<dbReference type="SUPFAM" id="SSF81606">
    <property type="entry name" value="PP2C-like"/>
    <property type="match status" value="1"/>
</dbReference>
<evidence type="ECO:0000256" key="6">
    <source>
        <dbReference type="ARBA" id="ARBA00022842"/>
    </source>
</evidence>
<proteinExistence type="inferred from homology"/>
<reference evidence="12 13" key="1">
    <citation type="submission" date="2024-01" db="EMBL/GenBank/DDBJ databases">
        <title>Genome assemblies of Stephania.</title>
        <authorList>
            <person name="Yang L."/>
        </authorList>
    </citation>
    <scope>NUCLEOTIDE SEQUENCE [LARGE SCALE GENOMIC DNA]</scope>
    <source>
        <strain evidence="12">YNDBR</strain>
        <tissue evidence="12">Leaf</tissue>
    </source>
</reference>
<accession>A0AAP0J3N8</accession>
<dbReference type="EC" id="3.1.3.16" evidence="3"/>
<evidence type="ECO:0000313" key="13">
    <source>
        <dbReference type="Proteomes" id="UP001420932"/>
    </source>
</evidence>
<keyword evidence="5 9" id="KW-0378">Hydrolase</keyword>
<evidence type="ECO:0000256" key="10">
    <source>
        <dbReference type="SAM" id="MobiDB-lite"/>
    </source>
</evidence>
<feature type="region of interest" description="Disordered" evidence="10">
    <location>
        <begin position="77"/>
        <end position="99"/>
    </location>
</feature>
<dbReference type="InterPro" id="IPR000222">
    <property type="entry name" value="PP2C_BS"/>
</dbReference>
<feature type="domain" description="PPM-type phosphatase" evidence="11">
    <location>
        <begin position="120"/>
        <end position="440"/>
    </location>
</feature>
<organism evidence="12 13">
    <name type="scientific">Stephania yunnanensis</name>
    <dbReference type="NCBI Taxonomy" id="152371"/>
    <lineage>
        <taxon>Eukaryota</taxon>
        <taxon>Viridiplantae</taxon>
        <taxon>Streptophyta</taxon>
        <taxon>Embryophyta</taxon>
        <taxon>Tracheophyta</taxon>
        <taxon>Spermatophyta</taxon>
        <taxon>Magnoliopsida</taxon>
        <taxon>Ranunculales</taxon>
        <taxon>Menispermaceae</taxon>
        <taxon>Menispermoideae</taxon>
        <taxon>Cissampelideae</taxon>
        <taxon>Stephania</taxon>
    </lineage>
</organism>
<evidence type="ECO:0000256" key="1">
    <source>
        <dbReference type="ARBA" id="ARBA00001936"/>
    </source>
</evidence>
<keyword evidence="8" id="KW-0464">Manganese</keyword>
<dbReference type="CDD" id="cd00143">
    <property type="entry name" value="PP2Cc"/>
    <property type="match status" value="1"/>
</dbReference>
<evidence type="ECO:0000259" key="11">
    <source>
        <dbReference type="PROSITE" id="PS51746"/>
    </source>
</evidence>
<evidence type="ECO:0000256" key="2">
    <source>
        <dbReference type="ARBA" id="ARBA00001946"/>
    </source>
</evidence>
<evidence type="ECO:0000313" key="12">
    <source>
        <dbReference type="EMBL" id="KAK9127047.1"/>
    </source>
</evidence>
<feature type="compositionally biased region" description="Gly residues" evidence="10">
    <location>
        <begin position="1"/>
        <end position="10"/>
    </location>
</feature>
<evidence type="ECO:0000256" key="4">
    <source>
        <dbReference type="ARBA" id="ARBA00022723"/>
    </source>
</evidence>
<comment type="caution">
    <text evidence="12">The sequence shown here is derived from an EMBL/GenBank/DDBJ whole genome shotgun (WGS) entry which is preliminary data.</text>
</comment>
<dbReference type="Pfam" id="PF00481">
    <property type="entry name" value="PP2C"/>
    <property type="match status" value="2"/>
</dbReference>
<dbReference type="Proteomes" id="UP001420932">
    <property type="component" value="Unassembled WGS sequence"/>
</dbReference>
<protein>
    <recommendedName>
        <fullName evidence="3">protein-serine/threonine phosphatase</fullName>
        <ecNumber evidence="3">3.1.3.16</ecNumber>
    </recommendedName>
</protein>
<dbReference type="PROSITE" id="PS01032">
    <property type="entry name" value="PPM_1"/>
    <property type="match status" value="1"/>
</dbReference>
<evidence type="ECO:0000256" key="8">
    <source>
        <dbReference type="ARBA" id="ARBA00023211"/>
    </source>
</evidence>
<keyword evidence="6" id="KW-0460">Magnesium</keyword>
<comment type="similarity">
    <text evidence="9">Belongs to the PP2C family.</text>
</comment>
<evidence type="ECO:0000256" key="5">
    <source>
        <dbReference type="ARBA" id="ARBA00022801"/>
    </source>
</evidence>
<dbReference type="GO" id="GO:0004722">
    <property type="term" value="F:protein serine/threonine phosphatase activity"/>
    <property type="evidence" value="ECO:0007669"/>
    <property type="project" value="UniProtKB-EC"/>
</dbReference>
<dbReference type="EMBL" id="JBBNAF010000007">
    <property type="protein sequence ID" value="KAK9127047.1"/>
    <property type="molecule type" value="Genomic_DNA"/>
</dbReference>